<evidence type="ECO:0000256" key="1">
    <source>
        <dbReference type="SAM" id="MobiDB-lite"/>
    </source>
</evidence>
<dbReference type="SUPFAM" id="SSF56112">
    <property type="entry name" value="Protein kinase-like (PK-like)"/>
    <property type="match status" value="1"/>
</dbReference>
<dbReference type="Gene3D" id="1.10.510.10">
    <property type="entry name" value="Transferase(Phosphotransferase) domain 1"/>
    <property type="match status" value="1"/>
</dbReference>
<evidence type="ECO:0000313" key="2">
    <source>
        <dbReference type="WBParaSite" id="MCU_012408-RA"/>
    </source>
</evidence>
<proteinExistence type="predicted"/>
<organism evidence="2">
    <name type="scientific">Mesocestoides corti</name>
    <name type="common">Flatworm</name>
    <dbReference type="NCBI Taxonomy" id="53468"/>
    <lineage>
        <taxon>Eukaryota</taxon>
        <taxon>Metazoa</taxon>
        <taxon>Spiralia</taxon>
        <taxon>Lophotrochozoa</taxon>
        <taxon>Platyhelminthes</taxon>
        <taxon>Cestoda</taxon>
        <taxon>Eucestoda</taxon>
        <taxon>Cyclophyllidea</taxon>
        <taxon>Mesocestoididae</taxon>
        <taxon>Mesocestoides</taxon>
    </lineage>
</organism>
<accession>A0A5K3FXH4</accession>
<dbReference type="AlphaFoldDB" id="A0A5K3FXH4"/>
<dbReference type="InterPro" id="IPR011047">
    <property type="entry name" value="Quinoprotein_ADH-like_sf"/>
</dbReference>
<dbReference type="SUPFAM" id="SSF50998">
    <property type="entry name" value="Quinoprotein alcohol dehydrogenase-like"/>
    <property type="match status" value="1"/>
</dbReference>
<protein>
    <submittedName>
        <fullName evidence="2">Protein kinase domain-containing protein</fullName>
    </submittedName>
</protein>
<dbReference type="InterPro" id="IPR011009">
    <property type="entry name" value="Kinase-like_dom_sf"/>
</dbReference>
<feature type="compositionally biased region" description="Pro residues" evidence="1">
    <location>
        <begin position="73"/>
        <end position="85"/>
    </location>
</feature>
<reference evidence="2" key="1">
    <citation type="submission" date="2019-11" db="UniProtKB">
        <authorList>
            <consortium name="WormBaseParasite"/>
        </authorList>
    </citation>
    <scope>IDENTIFICATION</scope>
</reference>
<sequence>MANIIKLQPPYHGFTSLRFQLNQYILSGGRPAIPPEVKAHCPVAYLDLMTACWSHDPDSRPEAEVIAKVTQFPPLPPPPLPPAPRPAEVRSGSKKRSPFVTAIAPLAQNSHPQQLHLPAVADTGFGQIHTVYRVDAVETVTCAISDLRGRVWIGGSGVPNSADPGGKASAAAAFLETKAPSEDRLVVVDGASRCCLACSWSPKPDPHQSIPTLPPNSALPLNLPGGHPVALAVSHEGHLWCADSVGRLLIFSTSSLSLLASVALSTLEPAMAGDCIWMQSVGEAEDAISVVLGLSTGWICCASFTEPDGIVITWALNSLAPAKKSSHHQQQQQLPTGHLYLCACRVAEGTLWLGGGPSVVSEIRQAKESGGWECQATWAVPLLPNGKQPTRVTPHNCGRICTPGPAVTALTSDFECNSATKETRAWIYSYPCNEISCWSVRTRTPLRSLKLDAEGVNLLFNPSLTIPGALPDYTSSIGFPERVIWIPRVGLFAGTSRGALVKFDWPASGSDDGNDAPIVARILRLHRGPGDPCFSLLTSAPRCASHSKGQTMLSLGRGFLHPLHQCLSASQNYTSEYTTSSYFLISLFSDEHFSDI</sequence>
<feature type="region of interest" description="Disordered" evidence="1">
    <location>
        <begin position="73"/>
        <end position="94"/>
    </location>
</feature>
<name>A0A5K3FXH4_MESCO</name>
<dbReference type="WBParaSite" id="MCU_012408-RA">
    <property type="protein sequence ID" value="MCU_012408-RA"/>
    <property type="gene ID" value="MCU_012408"/>
</dbReference>